<keyword evidence="2 13" id="KW-0963">Cytoplasm</keyword>
<keyword evidence="11 13" id="KW-0030">Aminoacyl-tRNA synthetase</keyword>
<evidence type="ECO:0000256" key="13">
    <source>
        <dbReference type="HAMAP-Rule" id="MF_00184"/>
    </source>
</evidence>
<dbReference type="InterPro" id="IPR033728">
    <property type="entry name" value="ThrRS_core"/>
</dbReference>
<dbReference type="EC" id="6.1.1.3" evidence="13"/>
<comment type="subcellular location">
    <subcellularLocation>
        <location evidence="13">Cytoplasm</location>
    </subcellularLocation>
</comment>
<accession>A0A0P6Y3K7</accession>
<dbReference type="OrthoDB" id="9802304at2"/>
<dbReference type="InterPro" id="IPR036621">
    <property type="entry name" value="Anticodon-bd_dom_sf"/>
</dbReference>
<dbReference type="InterPro" id="IPR018163">
    <property type="entry name" value="Thr/Ala-tRNA-synth_IIc_edit"/>
</dbReference>
<dbReference type="Gene3D" id="3.40.50.800">
    <property type="entry name" value="Anticodon-binding domain"/>
    <property type="match status" value="1"/>
</dbReference>
<dbReference type="PROSITE" id="PS50862">
    <property type="entry name" value="AA_TRNA_LIGASE_II"/>
    <property type="match status" value="1"/>
</dbReference>
<keyword evidence="10 13" id="KW-0648">Protein biosynthesis</keyword>
<feature type="binding site" evidence="13">
    <location>
        <position position="294"/>
    </location>
    <ligand>
        <name>Zn(2+)</name>
        <dbReference type="ChEBI" id="CHEBI:29105"/>
        <note>catalytic</note>
    </ligand>
</feature>
<dbReference type="Gene3D" id="3.30.54.20">
    <property type="match status" value="1"/>
</dbReference>
<dbReference type="InterPro" id="IPR047246">
    <property type="entry name" value="ThrRS_anticodon"/>
</dbReference>
<dbReference type="GO" id="GO:0005737">
    <property type="term" value="C:cytoplasm"/>
    <property type="evidence" value="ECO:0007669"/>
    <property type="project" value="UniProtKB-SubCell"/>
</dbReference>
<evidence type="ECO:0000313" key="16">
    <source>
        <dbReference type="Proteomes" id="UP000050544"/>
    </source>
</evidence>
<comment type="similarity">
    <text evidence="1 13">Belongs to the class-II aminoacyl-tRNA synthetase family.</text>
</comment>
<dbReference type="HAMAP" id="MF_00184">
    <property type="entry name" value="Thr_tRNA_synth"/>
    <property type="match status" value="1"/>
</dbReference>
<dbReference type="PATRIC" id="fig|869279.4.peg.391"/>
<dbReference type="AlphaFoldDB" id="A0A0P6Y3K7"/>
<dbReference type="FunFam" id="3.40.50.800:FF:000001">
    <property type="entry name" value="Threonine--tRNA ligase"/>
    <property type="match status" value="1"/>
</dbReference>
<proteinExistence type="inferred from homology"/>
<keyword evidence="4 13" id="KW-0436">Ligase</keyword>
<dbReference type="InterPro" id="IPR002314">
    <property type="entry name" value="aa-tRNA-synt_IIb"/>
</dbReference>
<keyword evidence="6 13" id="KW-0547">Nucleotide-binding</keyword>
<evidence type="ECO:0000256" key="9">
    <source>
        <dbReference type="ARBA" id="ARBA00022884"/>
    </source>
</evidence>
<gene>
    <name evidence="13" type="primary">thrS</name>
    <name evidence="15" type="ORF">SE15_01965</name>
</gene>
<dbReference type="GO" id="GO:0046872">
    <property type="term" value="F:metal ion binding"/>
    <property type="evidence" value="ECO:0007669"/>
    <property type="project" value="UniProtKB-KW"/>
</dbReference>
<feature type="binding site" evidence="13">
    <location>
        <position position="345"/>
    </location>
    <ligand>
        <name>Zn(2+)</name>
        <dbReference type="ChEBI" id="CHEBI:29105"/>
        <note>catalytic</note>
    </ligand>
</feature>
<evidence type="ECO:0000256" key="11">
    <source>
        <dbReference type="ARBA" id="ARBA00023146"/>
    </source>
</evidence>
<dbReference type="Pfam" id="PF00587">
    <property type="entry name" value="tRNA-synt_2b"/>
    <property type="match status" value="1"/>
</dbReference>
<dbReference type="Proteomes" id="UP000050544">
    <property type="component" value="Unassembled WGS sequence"/>
</dbReference>
<dbReference type="SMART" id="SM00863">
    <property type="entry name" value="tRNA_SAD"/>
    <property type="match status" value="1"/>
</dbReference>
<evidence type="ECO:0000313" key="15">
    <source>
        <dbReference type="EMBL" id="KPL83987.1"/>
    </source>
</evidence>
<dbReference type="InterPro" id="IPR045864">
    <property type="entry name" value="aa-tRNA-synth_II/BPL/LPL"/>
</dbReference>
<dbReference type="Pfam" id="PF07973">
    <property type="entry name" value="tRNA_SAD"/>
    <property type="match status" value="1"/>
</dbReference>
<dbReference type="STRING" id="869279.SE15_01965"/>
<protein>
    <recommendedName>
        <fullName evidence="13">Threonine--tRNA ligase</fullName>
        <ecNumber evidence="13">6.1.1.3</ecNumber>
    </recommendedName>
    <alternativeName>
        <fullName evidence="13">Threonyl-tRNA synthetase</fullName>
        <shortName evidence="13">ThrRS</shortName>
    </alternativeName>
</protein>
<dbReference type="NCBIfam" id="TIGR00418">
    <property type="entry name" value="thrS"/>
    <property type="match status" value="1"/>
</dbReference>
<dbReference type="SUPFAM" id="SSF52954">
    <property type="entry name" value="Class II aaRS ABD-related"/>
    <property type="match status" value="1"/>
</dbReference>
<evidence type="ECO:0000256" key="3">
    <source>
        <dbReference type="ARBA" id="ARBA00022555"/>
    </source>
</evidence>
<dbReference type="InterPro" id="IPR002320">
    <property type="entry name" value="Thr-tRNA-ligase_IIa"/>
</dbReference>
<dbReference type="Gene3D" id="3.30.980.10">
    <property type="entry name" value="Threonyl-trna Synthetase, Chain A, domain 2"/>
    <property type="match status" value="1"/>
</dbReference>
<evidence type="ECO:0000256" key="8">
    <source>
        <dbReference type="ARBA" id="ARBA00022840"/>
    </source>
</evidence>
<dbReference type="SUPFAM" id="SSF55186">
    <property type="entry name" value="ThrRS/AlaRS common domain"/>
    <property type="match status" value="1"/>
</dbReference>
<dbReference type="PANTHER" id="PTHR11451:SF44">
    <property type="entry name" value="THREONINE--TRNA LIGASE, CHLOROPLASTIC_MITOCHONDRIAL 2"/>
    <property type="match status" value="1"/>
</dbReference>
<evidence type="ECO:0000256" key="4">
    <source>
        <dbReference type="ARBA" id="ARBA00022598"/>
    </source>
</evidence>
<reference evidence="15 16" key="1">
    <citation type="submission" date="2015-07" db="EMBL/GenBank/DDBJ databases">
        <title>Whole genome sequence of Thermanaerothrix daxensis DSM 23592.</title>
        <authorList>
            <person name="Hemp J."/>
            <person name="Ward L.M."/>
            <person name="Pace L.A."/>
            <person name="Fischer W.W."/>
        </authorList>
    </citation>
    <scope>NUCLEOTIDE SEQUENCE [LARGE SCALE GENOMIC DNA]</scope>
    <source>
        <strain evidence="15 16">GNS-1</strain>
    </source>
</reference>
<keyword evidence="7 13" id="KW-0862">Zinc</keyword>
<dbReference type="GO" id="GO:0005524">
    <property type="term" value="F:ATP binding"/>
    <property type="evidence" value="ECO:0007669"/>
    <property type="project" value="UniProtKB-UniRule"/>
</dbReference>
<dbReference type="CDD" id="cd00771">
    <property type="entry name" value="ThrRS_core"/>
    <property type="match status" value="1"/>
</dbReference>
<evidence type="ECO:0000256" key="12">
    <source>
        <dbReference type="ARBA" id="ARBA00049515"/>
    </source>
</evidence>
<comment type="catalytic activity">
    <reaction evidence="12 13">
        <text>tRNA(Thr) + L-threonine + ATP = L-threonyl-tRNA(Thr) + AMP + diphosphate + H(+)</text>
        <dbReference type="Rhea" id="RHEA:24624"/>
        <dbReference type="Rhea" id="RHEA-COMP:9670"/>
        <dbReference type="Rhea" id="RHEA-COMP:9704"/>
        <dbReference type="ChEBI" id="CHEBI:15378"/>
        <dbReference type="ChEBI" id="CHEBI:30616"/>
        <dbReference type="ChEBI" id="CHEBI:33019"/>
        <dbReference type="ChEBI" id="CHEBI:57926"/>
        <dbReference type="ChEBI" id="CHEBI:78442"/>
        <dbReference type="ChEBI" id="CHEBI:78534"/>
        <dbReference type="ChEBI" id="CHEBI:456215"/>
        <dbReference type="EC" id="6.1.1.3"/>
    </reaction>
</comment>
<dbReference type="GO" id="GO:0000049">
    <property type="term" value="F:tRNA binding"/>
    <property type="evidence" value="ECO:0007669"/>
    <property type="project" value="UniProtKB-KW"/>
</dbReference>
<organism evidence="15 16">
    <name type="scientific">Thermanaerothrix daxensis</name>
    <dbReference type="NCBI Taxonomy" id="869279"/>
    <lineage>
        <taxon>Bacteria</taxon>
        <taxon>Bacillati</taxon>
        <taxon>Chloroflexota</taxon>
        <taxon>Anaerolineae</taxon>
        <taxon>Anaerolineales</taxon>
        <taxon>Anaerolineaceae</taxon>
        <taxon>Thermanaerothrix</taxon>
    </lineage>
</organism>
<dbReference type="InterPro" id="IPR006195">
    <property type="entry name" value="aa-tRNA-synth_II"/>
</dbReference>
<dbReference type="Pfam" id="PF03129">
    <property type="entry name" value="HGTP_anticodon"/>
    <property type="match status" value="1"/>
</dbReference>
<feature type="domain" description="Aminoacyl-transfer RNA synthetases class-II family profile" evidence="14">
    <location>
        <begin position="232"/>
        <end position="495"/>
    </location>
</feature>
<dbReference type="InterPro" id="IPR004154">
    <property type="entry name" value="Anticodon-bd"/>
</dbReference>
<dbReference type="EMBL" id="LGKO01000002">
    <property type="protein sequence ID" value="KPL83987.1"/>
    <property type="molecule type" value="Genomic_DNA"/>
</dbReference>
<dbReference type="CDD" id="cd00860">
    <property type="entry name" value="ThrRS_anticodon"/>
    <property type="match status" value="1"/>
</dbReference>
<name>A0A0P6Y3K7_9CHLR</name>
<dbReference type="InterPro" id="IPR012947">
    <property type="entry name" value="tRNA_SAD"/>
</dbReference>
<dbReference type="PRINTS" id="PR01047">
    <property type="entry name" value="TRNASYNTHTHR"/>
</dbReference>
<comment type="cofactor">
    <cofactor evidence="13">
        <name>Zn(2+)</name>
        <dbReference type="ChEBI" id="CHEBI:29105"/>
    </cofactor>
    <text evidence="13">Binds 1 zinc ion per subunit.</text>
</comment>
<dbReference type="GO" id="GO:0006435">
    <property type="term" value="P:threonyl-tRNA aminoacylation"/>
    <property type="evidence" value="ECO:0007669"/>
    <property type="project" value="UniProtKB-UniRule"/>
</dbReference>
<comment type="subunit">
    <text evidence="13">Homodimer.</text>
</comment>
<keyword evidence="3 13" id="KW-0820">tRNA-binding</keyword>
<keyword evidence="8 13" id="KW-0067">ATP-binding</keyword>
<evidence type="ECO:0000259" key="14">
    <source>
        <dbReference type="PROSITE" id="PS50862"/>
    </source>
</evidence>
<dbReference type="GO" id="GO:0004829">
    <property type="term" value="F:threonine-tRNA ligase activity"/>
    <property type="evidence" value="ECO:0007669"/>
    <property type="project" value="UniProtKB-UniRule"/>
</dbReference>
<feature type="binding site" evidence="13">
    <location>
        <position position="472"/>
    </location>
    <ligand>
        <name>Zn(2+)</name>
        <dbReference type="ChEBI" id="CHEBI:29105"/>
        <note>catalytic</note>
    </ligand>
</feature>
<evidence type="ECO:0000256" key="10">
    <source>
        <dbReference type="ARBA" id="ARBA00022917"/>
    </source>
</evidence>
<dbReference type="FunFam" id="3.30.980.10:FF:000005">
    <property type="entry name" value="Threonyl-tRNA synthetase, mitochondrial"/>
    <property type="match status" value="1"/>
</dbReference>
<evidence type="ECO:0000256" key="5">
    <source>
        <dbReference type="ARBA" id="ARBA00022723"/>
    </source>
</evidence>
<dbReference type="SUPFAM" id="SSF55681">
    <property type="entry name" value="Class II aaRS and biotin synthetases"/>
    <property type="match status" value="1"/>
</dbReference>
<comment type="caution">
    <text evidence="15">The sequence shown here is derived from an EMBL/GenBank/DDBJ whole genome shotgun (WGS) entry which is preliminary data.</text>
</comment>
<keyword evidence="16" id="KW-1185">Reference proteome</keyword>
<keyword evidence="5 13" id="KW-0479">Metal-binding</keyword>
<sequence length="597" mass="69214">MAQEKVKERYEDSWLYRIRHSAAHIMAQAVLEMFPNGKIAIGPPIEDGFYYDFDLPRPLTPEDLEKIEQRMREIIRGDYPFIKKVVTAEEARQIFRDQPYKLELIDGLEAGGMDEDGNPLTEKPEISIYAHDKFVDLCRGPHVERTGQINPEAIKLLNVAGAYWRGDERRPMLQRIYGTAWETPEQLQQYLWKLEEAKKRDHRKLGRDLDLFSINPDVGAGLILWHPKGGMIRHLAEQYCKEEHLKHGYVPVYTPHIGRSTLWEISGHLHWYRENMYPAMQVENEEYLLKPMNCPFHIMVYKSQIRSYRDLPIRMAEWGTVYRYERSGVLHGLLRVRGFTQDDAHIFCRPDQMPQEIDNTLQFCLHILRRFGMANFHAYLSTRDPEKFAGQVEDWDKATAALRQALERAGLDYDIDEGGAAFYGPKIDLKMIDALGREWQLSTIQFDFNLPERFELEYIGEDGQPHRPLMIHRALLGSMERFMGVLIEHYAGAFPVWLAPVQAVLIPIADRHLPYAREVAEKLRAQGLRVEVDERPERMNAKIRDAQLQKVPYMLVVGDKEAADGKVALRLRNGENPGPMPLETFIARAQQDIAEGA</sequence>
<evidence type="ECO:0000256" key="1">
    <source>
        <dbReference type="ARBA" id="ARBA00008226"/>
    </source>
</evidence>
<dbReference type="Gene3D" id="3.30.930.10">
    <property type="entry name" value="Bira Bifunctional Protein, Domain 2"/>
    <property type="match status" value="1"/>
</dbReference>
<keyword evidence="9 13" id="KW-0694">RNA-binding</keyword>
<comment type="caution">
    <text evidence="13">Lacks conserved residue(s) required for the propagation of feature annotation.</text>
</comment>
<evidence type="ECO:0000256" key="6">
    <source>
        <dbReference type="ARBA" id="ARBA00022741"/>
    </source>
</evidence>
<dbReference type="PANTHER" id="PTHR11451">
    <property type="entry name" value="THREONINE-TRNA LIGASE"/>
    <property type="match status" value="1"/>
</dbReference>
<evidence type="ECO:0000256" key="7">
    <source>
        <dbReference type="ARBA" id="ARBA00022833"/>
    </source>
</evidence>
<dbReference type="RefSeq" id="WP_054520416.1">
    <property type="nucleotide sequence ID" value="NZ_LGKO01000002.1"/>
</dbReference>
<dbReference type="FunFam" id="3.30.930.10:FF:000002">
    <property type="entry name" value="Threonine--tRNA ligase"/>
    <property type="match status" value="1"/>
</dbReference>
<evidence type="ECO:0000256" key="2">
    <source>
        <dbReference type="ARBA" id="ARBA00022490"/>
    </source>
</evidence>